<accession>Q7MAM5</accession>
<dbReference type="eggNOG" id="COG4733">
    <property type="taxonomic scope" value="Bacteria"/>
</dbReference>
<organism evidence="4">
    <name type="scientific">Wolinella succinogenes (strain ATCC 29543 / DSM 1740 / CCUG 13145 / JCM 31913 / LMG 7466 / NCTC 11488 / FDC 602W)</name>
    <name type="common">Vibrio succinogenes</name>
    <dbReference type="NCBI Taxonomy" id="273121"/>
    <lineage>
        <taxon>Bacteria</taxon>
        <taxon>Pseudomonadati</taxon>
        <taxon>Campylobacterota</taxon>
        <taxon>Epsilonproteobacteria</taxon>
        <taxon>Campylobacterales</taxon>
        <taxon>Helicobacteraceae</taxon>
        <taxon>Wolinella</taxon>
    </lineage>
</organism>
<dbReference type="InterPro" id="IPR050713">
    <property type="entry name" value="RTP_Phos/Ushers"/>
</dbReference>
<dbReference type="PANTHER" id="PTHR46957">
    <property type="entry name" value="CYTOKINE RECEPTOR"/>
    <property type="match status" value="1"/>
</dbReference>
<feature type="domain" description="Fibronectin type-III" evidence="2">
    <location>
        <begin position="131"/>
        <end position="225"/>
    </location>
</feature>
<dbReference type="KEGG" id="wsu:WS0144"/>
<feature type="signal peptide" evidence="1">
    <location>
        <begin position="1"/>
        <end position="23"/>
    </location>
</feature>
<dbReference type="AlphaFoldDB" id="Q7MAM5"/>
<dbReference type="SMART" id="SM00060">
    <property type="entry name" value="FN3"/>
    <property type="match status" value="4"/>
</dbReference>
<evidence type="ECO:0000313" key="3">
    <source>
        <dbReference type="EMBL" id="CAE09307.1"/>
    </source>
</evidence>
<evidence type="ECO:0000256" key="1">
    <source>
        <dbReference type="SAM" id="SignalP"/>
    </source>
</evidence>
<feature type="chain" id="PRO_5004291096" evidence="1">
    <location>
        <begin position="24"/>
        <end position="414"/>
    </location>
</feature>
<dbReference type="STRING" id="273121.WS0144"/>
<dbReference type="SMR" id="Q7MAM5"/>
<dbReference type="InterPro" id="IPR003961">
    <property type="entry name" value="FN3_dom"/>
</dbReference>
<evidence type="ECO:0000259" key="2">
    <source>
        <dbReference type="PROSITE" id="PS50853"/>
    </source>
</evidence>
<sequence length="414" mass="46967">MKHFFRMLLWSALALWVSGCAVSNPFGSSEFVDGNLPRVSSIRTLPDVSSVAFEWNLINDPRIDGYYLYRKEVGASGDFERVGRIESRFGAHHVDRELKPGTTYLYKMNTYNKATGGVSPDSEVVEAKTIALEPLGFVQAMSGYPRKVKILWGPHNDPRVSGYVVEREESGKWKSVGKTDSRLLVEYLDMKLEDGKEYRYRVLAKTHEGALSTPSEVVSAITKPKPPMVQGVVASVDIPKRIELSWEKSTQADVVNYKVYRAPWEKWNYSELTQTQGETSYVDNIDGDGKEYYYKVSAIDVDGIESLLPESPIYGTTLKLPATPVMEYARIENGQVVLRWAPTDDRSVEYVVYKSDGWFMPKTERFVGIKDVNFYDREIVPGKKYYYSVAAVDRHGLESKRSNEVVLLLPQEAR</sequence>
<dbReference type="PANTHER" id="PTHR46957:SF3">
    <property type="entry name" value="CYTOKINE RECEPTOR"/>
    <property type="match status" value="1"/>
</dbReference>
<keyword evidence="1" id="KW-0732">Signal</keyword>
<dbReference type="Proteomes" id="UP000000422">
    <property type="component" value="Chromosome"/>
</dbReference>
<proteinExistence type="predicted"/>
<dbReference type="PROSITE" id="PS50853">
    <property type="entry name" value="FN3"/>
    <property type="match status" value="1"/>
</dbReference>
<dbReference type="EMBL" id="BX571657">
    <property type="protein sequence ID" value="CAE09307.1"/>
    <property type="molecule type" value="Genomic_DNA"/>
</dbReference>
<reference evidence="3 4" key="1">
    <citation type="journal article" date="2003" name="Proc. Natl. Acad. Sci. U.S.A.">
        <title>Complete genome sequence and analysis of Wolinella succinogenes.</title>
        <authorList>
            <person name="Baar C."/>
            <person name="Eppinger M."/>
            <person name="Raddatz G."/>
            <person name="Simon JM."/>
            <person name="Lanz C."/>
            <person name="Klimmek O."/>
            <person name="Nandakumar R."/>
            <person name="Gross R."/>
            <person name="Rosinus A."/>
            <person name="Keller H."/>
            <person name="Jagtap P."/>
            <person name="Linke B."/>
            <person name="Meyer F."/>
            <person name="Lederer H."/>
            <person name="Schuster S.C."/>
        </authorList>
    </citation>
    <scope>NUCLEOTIDE SEQUENCE [LARGE SCALE GENOMIC DNA]</scope>
    <source>
        <strain evidence="4">ATCC 29543 / DSM 1740 / CCUG 13145 / JCM 31913 / LMG 7466 / NCTC 11488 / FDC 602W</strain>
    </source>
</reference>
<protein>
    <submittedName>
        <fullName evidence="3">PUTATIVE FIBRONECTIN DOMAIN-CONTAINING LIPOPROTEIN</fullName>
    </submittedName>
</protein>
<evidence type="ECO:0000313" key="4">
    <source>
        <dbReference type="Proteomes" id="UP000000422"/>
    </source>
</evidence>
<dbReference type="Gene3D" id="2.60.40.10">
    <property type="entry name" value="Immunoglobulins"/>
    <property type="match status" value="4"/>
</dbReference>
<dbReference type="InterPro" id="IPR013783">
    <property type="entry name" value="Ig-like_fold"/>
</dbReference>
<gene>
    <name evidence="3" type="ordered locus">WS0144</name>
</gene>
<dbReference type="CDD" id="cd00063">
    <property type="entry name" value="FN3"/>
    <property type="match status" value="2"/>
</dbReference>
<keyword evidence="3" id="KW-0449">Lipoprotein</keyword>
<dbReference type="InterPro" id="IPR036116">
    <property type="entry name" value="FN3_sf"/>
</dbReference>
<dbReference type="HOGENOM" id="CLU_680919_0_0_7"/>
<dbReference type="RefSeq" id="WP_011138107.1">
    <property type="nucleotide sequence ID" value="NC_005090.1"/>
</dbReference>
<dbReference type="PROSITE" id="PS51257">
    <property type="entry name" value="PROKAR_LIPOPROTEIN"/>
    <property type="match status" value="1"/>
</dbReference>
<keyword evidence="4" id="KW-1185">Reference proteome</keyword>
<dbReference type="GO" id="GO:0016020">
    <property type="term" value="C:membrane"/>
    <property type="evidence" value="ECO:0007669"/>
    <property type="project" value="UniProtKB-SubCell"/>
</dbReference>
<name>Q7MAM5_WOLSU</name>
<dbReference type="SUPFAM" id="SSF49265">
    <property type="entry name" value="Fibronectin type III"/>
    <property type="match status" value="3"/>
</dbReference>